<dbReference type="InterPro" id="IPR001173">
    <property type="entry name" value="Glyco_trans_2-like"/>
</dbReference>
<evidence type="ECO:0000259" key="2">
    <source>
        <dbReference type="Pfam" id="PF00535"/>
    </source>
</evidence>
<keyword evidence="3" id="KW-0808">Transferase</keyword>
<evidence type="ECO:0000256" key="1">
    <source>
        <dbReference type="ARBA" id="ARBA00038494"/>
    </source>
</evidence>
<protein>
    <submittedName>
        <fullName evidence="3">Glycosyl transferase, group 2 family</fullName>
    </submittedName>
</protein>
<evidence type="ECO:0000313" key="3">
    <source>
        <dbReference type="EMBL" id="AIA56327.1"/>
    </source>
</evidence>
<dbReference type="PANTHER" id="PTHR43630">
    <property type="entry name" value="POLY-BETA-1,6-N-ACETYL-D-GLUCOSAMINE SYNTHASE"/>
    <property type="match status" value="1"/>
</dbReference>
<dbReference type="eggNOG" id="COG0463">
    <property type="taxonomic scope" value="Bacteria"/>
</dbReference>
<reference evidence="3 4" key="1">
    <citation type="journal article" date="2009" name="J. Bacteriol.">
        <title>Draft genome sequence of the extremely acidophilic bacterium Acidithiobacillus caldus ATCC 51756 reveals metabolic versatility in the genus Acidithiobacillus.</title>
        <authorList>
            <person name="Valdes J."/>
            <person name="Quatrini R."/>
            <person name="Hallberg K."/>
            <person name="Dopson M."/>
            <person name="Valenzuela P.D."/>
            <person name="Holmes D.S."/>
        </authorList>
    </citation>
    <scope>NUCLEOTIDE SEQUENCE [LARGE SCALE GENOMIC DNA]</scope>
    <source>
        <strain evidence="4">ATCC 51756 / DSM 8584 / KU</strain>
    </source>
</reference>
<comment type="similarity">
    <text evidence="1">Belongs to the glycosyltransferase 2 family. WaaE/KdtX subfamily.</text>
</comment>
<dbReference type="InterPro" id="IPR029044">
    <property type="entry name" value="Nucleotide-diphossugar_trans"/>
</dbReference>
<dbReference type="Proteomes" id="UP000005522">
    <property type="component" value="Chromosome"/>
</dbReference>
<sequence length="255" mass="28675">MNKVKLSAVYITKDAGAYFRASLASVVDLVEDIVVVDSGSRDDTLTLAEAAGARIYQRPWPGFGAQRQYAVEQAKTDWVLVIDGDEVLRPEGGARIRALLERPLDAAAYALRRRSYIGRRAIRHGDWGEDWVLRLLDRRRGHYDAGDLVHESWRCAAPGQRLPGLHLDHYTFASYADMLTKLARYGRLNAEQLYRRGRPIGSRMAMNHAVAAFLRSYVLRLGFLDGVDGAAIAWTTALGSFMKYAIAYEMQREQP</sequence>
<dbReference type="GeneID" id="92932547"/>
<dbReference type="GO" id="GO:0016740">
    <property type="term" value="F:transferase activity"/>
    <property type="evidence" value="ECO:0007669"/>
    <property type="project" value="UniProtKB-KW"/>
</dbReference>
<dbReference type="Pfam" id="PF00535">
    <property type="entry name" value="Glycos_transf_2"/>
    <property type="match status" value="1"/>
</dbReference>
<accession>A0A060A2K5</accession>
<dbReference type="AlphaFoldDB" id="A0A060A2K5"/>
<feature type="domain" description="Glycosyltransferase 2-like" evidence="2">
    <location>
        <begin position="8"/>
        <end position="156"/>
    </location>
</feature>
<dbReference type="PANTHER" id="PTHR43630:SF2">
    <property type="entry name" value="GLYCOSYLTRANSFERASE"/>
    <property type="match status" value="1"/>
</dbReference>
<name>A0A060A2K5_ACICK</name>
<dbReference type="HOGENOM" id="CLU_065962_0_0_6"/>
<proteinExistence type="inferred from homology"/>
<dbReference type="SUPFAM" id="SSF53448">
    <property type="entry name" value="Nucleotide-diphospho-sugar transferases"/>
    <property type="match status" value="1"/>
</dbReference>
<dbReference type="Gene3D" id="3.90.550.10">
    <property type="entry name" value="Spore Coat Polysaccharide Biosynthesis Protein SpsA, Chain A"/>
    <property type="match status" value="1"/>
</dbReference>
<dbReference type="KEGG" id="acz:Acaty_c2483"/>
<dbReference type="CDD" id="cd02511">
    <property type="entry name" value="Beta4Glucosyltransferase"/>
    <property type="match status" value="1"/>
</dbReference>
<organism evidence="3 4">
    <name type="scientific">Acidithiobacillus caldus (strain ATCC 51756 / DSM 8584 / KU)</name>
    <dbReference type="NCBI Taxonomy" id="637389"/>
    <lineage>
        <taxon>Bacteria</taxon>
        <taxon>Pseudomonadati</taxon>
        <taxon>Pseudomonadota</taxon>
        <taxon>Acidithiobacillia</taxon>
        <taxon>Acidithiobacillales</taxon>
        <taxon>Acidithiobacillaceae</taxon>
        <taxon>Acidithiobacillus</taxon>
    </lineage>
</organism>
<gene>
    <name evidence="3" type="ORF">Acaty_c2483</name>
</gene>
<dbReference type="RefSeq" id="WP_004869086.1">
    <property type="nucleotide sequence ID" value="NZ_CP005986.1"/>
</dbReference>
<evidence type="ECO:0000313" key="4">
    <source>
        <dbReference type="Proteomes" id="UP000005522"/>
    </source>
</evidence>
<dbReference type="EMBL" id="CP005986">
    <property type="protein sequence ID" value="AIA56327.1"/>
    <property type="molecule type" value="Genomic_DNA"/>
</dbReference>